<proteinExistence type="predicted"/>
<evidence type="ECO:0000259" key="2">
    <source>
        <dbReference type="Pfam" id="PF04296"/>
    </source>
</evidence>
<dbReference type="InterPro" id="IPR037465">
    <property type="entry name" value="YlxR"/>
</dbReference>
<organism evidence="3 4">
    <name type="scientific">Arenivirga flava</name>
    <dbReference type="NCBI Taxonomy" id="1930060"/>
    <lineage>
        <taxon>Bacteria</taxon>
        <taxon>Bacillati</taxon>
        <taxon>Actinomycetota</taxon>
        <taxon>Actinomycetes</taxon>
        <taxon>Micrococcales</taxon>
        <taxon>Microbacteriaceae</taxon>
        <taxon>Arenivirga</taxon>
    </lineage>
</organism>
<reference evidence="3 4" key="1">
    <citation type="journal article" date="2014" name="Int. J. Syst. Evol. Microbiol.">
        <title>Complete genome sequence of Corynebacterium casei LMG S-19264T (=DSM 44701T), isolated from a smear-ripened cheese.</title>
        <authorList>
            <consortium name="US DOE Joint Genome Institute (JGI-PGF)"/>
            <person name="Walter F."/>
            <person name="Albersmeier A."/>
            <person name="Kalinowski J."/>
            <person name="Ruckert C."/>
        </authorList>
    </citation>
    <scope>NUCLEOTIDE SEQUENCE [LARGE SCALE GENOMIC DNA]</scope>
    <source>
        <strain evidence="3 4">NBRC 112289</strain>
    </source>
</reference>
<feature type="domain" description="YlxR" evidence="2">
    <location>
        <begin position="27"/>
        <end position="91"/>
    </location>
</feature>
<dbReference type="AlphaFoldDB" id="A0AA37UES3"/>
<feature type="region of interest" description="Disordered" evidence="1">
    <location>
        <begin position="1"/>
        <end position="20"/>
    </location>
</feature>
<dbReference type="Proteomes" id="UP001157160">
    <property type="component" value="Unassembled WGS sequence"/>
</dbReference>
<sequence length="108" mass="11776">MSRRRSPSEERAARAGDEPSATLGPVRTCVGCRARAERSALVRIVAGAEGLVLDERAVLPGRGAWLHPSRDCWERAISRRALGRALRTAADPASNTLREQAERLMDNS</sequence>
<accession>A0AA37UES3</accession>
<feature type="compositionally biased region" description="Basic and acidic residues" evidence="1">
    <location>
        <begin position="99"/>
        <end position="108"/>
    </location>
</feature>
<feature type="compositionally biased region" description="Basic and acidic residues" evidence="1">
    <location>
        <begin position="1"/>
        <end position="17"/>
    </location>
</feature>
<dbReference type="PANTHER" id="PTHR34215:SF1">
    <property type="entry name" value="YLXR DOMAIN-CONTAINING PROTEIN"/>
    <property type="match status" value="1"/>
</dbReference>
<dbReference type="SUPFAM" id="SSF64376">
    <property type="entry name" value="YlxR-like"/>
    <property type="match status" value="1"/>
</dbReference>
<name>A0AA37UES3_9MICO</name>
<dbReference type="EMBL" id="BSUL01000001">
    <property type="protein sequence ID" value="GMA27773.1"/>
    <property type="molecule type" value="Genomic_DNA"/>
</dbReference>
<dbReference type="InterPro" id="IPR007393">
    <property type="entry name" value="YlxR_dom"/>
</dbReference>
<feature type="region of interest" description="Disordered" evidence="1">
    <location>
        <begin position="88"/>
        <end position="108"/>
    </location>
</feature>
<dbReference type="InterPro" id="IPR035931">
    <property type="entry name" value="YlxR-like_sf"/>
</dbReference>
<evidence type="ECO:0000313" key="4">
    <source>
        <dbReference type="Proteomes" id="UP001157160"/>
    </source>
</evidence>
<protein>
    <recommendedName>
        <fullName evidence="2">YlxR domain-containing protein</fullName>
    </recommendedName>
</protein>
<comment type="caution">
    <text evidence="3">The sequence shown here is derived from an EMBL/GenBank/DDBJ whole genome shotgun (WGS) entry which is preliminary data.</text>
</comment>
<keyword evidence="4" id="KW-1185">Reference proteome</keyword>
<dbReference type="PANTHER" id="PTHR34215">
    <property type="entry name" value="BLL0784 PROTEIN"/>
    <property type="match status" value="1"/>
</dbReference>
<evidence type="ECO:0000256" key="1">
    <source>
        <dbReference type="SAM" id="MobiDB-lite"/>
    </source>
</evidence>
<dbReference type="Gene3D" id="3.30.1230.10">
    <property type="entry name" value="YlxR-like"/>
    <property type="match status" value="1"/>
</dbReference>
<evidence type="ECO:0000313" key="3">
    <source>
        <dbReference type="EMBL" id="GMA27773.1"/>
    </source>
</evidence>
<dbReference type="Pfam" id="PF04296">
    <property type="entry name" value="YlxR"/>
    <property type="match status" value="1"/>
</dbReference>
<gene>
    <name evidence="3" type="ORF">GCM10025874_10260</name>
</gene>
<dbReference type="RefSeq" id="WP_284230631.1">
    <property type="nucleotide sequence ID" value="NZ_BSUL01000001.1"/>
</dbReference>